<reference evidence="4" key="1">
    <citation type="submission" date="2016-10" db="EMBL/GenBank/DDBJ databases">
        <authorList>
            <person name="Varghese N."/>
            <person name="Submissions S."/>
        </authorList>
    </citation>
    <scope>NUCLEOTIDE SEQUENCE [LARGE SCALE GENOMIC DNA]</scope>
    <source>
        <strain evidence="4">Jip14</strain>
    </source>
</reference>
<gene>
    <name evidence="3" type="ORF">SAMN05421740_105306</name>
</gene>
<dbReference type="GO" id="GO:0045454">
    <property type="term" value="P:cell redox homeostasis"/>
    <property type="evidence" value="ECO:0007669"/>
    <property type="project" value="TreeGrafter"/>
</dbReference>
<dbReference type="STRING" id="332977.SAMN05421740_105306"/>
<dbReference type="Pfam" id="PF11412">
    <property type="entry name" value="DsbD_N"/>
    <property type="match status" value="1"/>
</dbReference>
<keyword evidence="4" id="KW-1185">Reference proteome</keyword>
<sequence length="153" mass="17081">MNNIMKKVLLAITVLFITATSISAQILEPVKWQFGAKKVNENEAVVFMKAVIDNGWHIYSQNIEEGGPIKTSFSFVPSTDYTLVGQPAEPKPKTKHEEVFGMDVSYFEKEVVFQQKIKLKKGATTVKGTVEFMACDATQCLPPDEMEFTVAVK</sequence>
<dbReference type="PANTHER" id="PTHR32234">
    <property type="entry name" value="THIOL:DISULFIDE INTERCHANGE PROTEIN DSBD"/>
    <property type="match status" value="1"/>
</dbReference>
<dbReference type="InterPro" id="IPR028250">
    <property type="entry name" value="DsbDN"/>
</dbReference>
<dbReference type="InterPro" id="IPR036929">
    <property type="entry name" value="DsbDN_sf"/>
</dbReference>
<feature type="domain" description="Thiol:disulfide interchange protein DsbD N-terminal" evidence="2">
    <location>
        <begin position="34"/>
        <end position="149"/>
    </location>
</feature>
<feature type="chain" id="PRO_5011634164" evidence="1">
    <location>
        <begin position="25"/>
        <end position="153"/>
    </location>
</feature>
<dbReference type="Proteomes" id="UP000198916">
    <property type="component" value="Unassembled WGS sequence"/>
</dbReference>
<evidence type="ECO:0000313" key="4">
    <source>
        <dbReference type="Proteomes" id="UP000198916"/>
    </source>
</evidence>
<organism evidence="3 4">
    <name type="scientific">Parapedobacter koreensis</name>
    <dbReference type="NCBI Taxonomy" id="332977"/>
    <lineage>
        <taxon>Bacteria</taxon>
        <taxon>Pseudomonadati</taxon>
        <taxon>Bacteroidota</taxon>
        <taxon>Sphingobacteriia</taxon>
        <taxon>Sphingobacteriales</taxon>
        <taxon>Sphingobacteriaceae</taxon>
        <taxon>Parapedobacter</taxon>
    </lineage>
</organism>
<name>A0A1H7QD14_9SPHI</name>
<proteinExistence type="predicted"/>
<keyword evidence="1" id="KW-0732">Signal</keyword>
<dbReference type="PANTHER" id="PTHR32234:SF0">
    <property type="entry name" value="THIOL:DISULFIDE INTERCHANGE PROTEIN DSBD"/>
    <property type="match status" value="1"/>
</dbReference>
<feature type="signal peptide" evidence="1">
    <location>
        <begin position="1"/>
        <end position="24"/>
    </location>
</feature>
<evidence type="ECO:0000259" key="2">
    <source>
        <dbReference type="Pfam" id="PF11412"/>
    </source>
</evidence>
<dbReference type="AlphaFoldDB" id="A0A1H7QD14"/>
<dbReference type="GO" id="GO:0015035">
    <property type="term" value="F:protein-disulfide reductase activity"/>
    <property type="evidence" value="ECO:0007669"/>
    <property type="project" value="TreeGrafter"/>
</dbReference>
<evidence type="ECO:0000313" key="3">
    <source>
        <dbReference type="EMBL" id="SEL45852.1"/>
    </source>
</evidence>
<accession>A0A1H7QD14</accession>
<evidence type="ECO:0000256" key="1">
    <source>
        <dbReference type="SAM" id="SignalP"/>
    </source>
</evidence>
<dbReference type="EMBL" id="FNZR01000005">
    <property type="protein sequence ID" value="SEL45852.1"/>
    <property type="molecule type" value="Genomic_DNA"/>
</dbReference>
<dbReference type="Gene3D" id="2.60.40.1250">
    <property type="entry name" value="Thiol:disulfide interchange protein DsbD, N-terminal domain"/>
    <property type="match status" value="1"/>
</dbReference>
<protein>
    <submittedName>
        <fullName evidence="3">Disulphide bond corrector protein DsbC</fullName>
    </submittedName>
</protein>